<evidence type="ECO:0000313" key="2">
    <source>
        <dbReference type="Proteomes" id="UP001607303"/>
    </source>
</evidence>
<gene>
    <name evidence="1" type="ORF">V1477_014051</name>
</gene>
<feature type="non-terminal residue" evidence="1">
    <location>
        <position position="1"/>
    </location>
</feature>
<dbReference type="EMBL" id="JAYRBN010000073">
    <property type="protein sequence ID" value="KAL2733617.1"/>
    <property type="molecule type" value="Genomic_DNA"/>
</dbReference>
<dbReference type="AlphaFoldDB" id="A0ABD2BLF5"/>
<organism evidence="1 2">
    <name type="scientific">Vespula maculifrons</name>
    <name type="common">Eastern yellow jacket</name>
    <name type="synonym">Wasp</name>
    <dbReference type="NCBI Taxonomy" id="7453"/>
    <lineage>
        <taxon>Eukaryota</taxon>
        <taxon>Metazoa</taxon>
        <taxon>Ecdysozoa</taxon>
        <taxon>Arthropoda</taxon>
        <taxon>Hexapoda</taxon>
        <taxon>Insecta</taxon>
        <taxon>Pterygota</taxon>
        <taxon>Neoptera</taxon>
        <taxon>Endopterygota</taxon>
        <taxon>Hymenoptera</taxon>
        <taxon>Apocrita</taxon>
        <taxon>Aculeata</taxon>
        <taxon>Vespoidea</taxon>
        <taxon>Vespidae</taxon>
        <taxon>Vespinae</taxon>
        <taxon>Vespula</taxon>
    </lineage>
</organism>
<accession>A0ABD2BLF5</accession>
<name>A0ABD2BLF5_VESMC</name>
<protein>
    <recommendedName>
        <fullName evidence="3">Maturase K</fullName>
    </recommendedName>
</protein>
<reference evidence="1 2" key="1">
    <citation type="journal article" date="2024" name="Ann. Entomol. Soc. Am.">
        <title>Genomic analyses of the southern and eastern yellowjacket wasps (Hymenoptera: Vespidae) reveal evolutionary signatures of social life.</title>
        <authorList>
            <person name="Catto M.A."/>
            <person name="Caine P.B."/>
            <person name="Orr S.E."/>
            <person name="Hunt B.G."/>
            <person name="Goodisman M.A.D."/>
        </authorList>
    </citation>
    <scope>NUCLEOTIDE SEQUENCE [LARGE SCALE GENOMIC DNA]</scope>
    <source>
        <strain evidence="1">232</strain>
        <tissue evidence="1">Head and thorax</tissue>
    </source>
</reference>
<sequence length="161" mass="18512">IFTLIQVSRSQNEMQKDNLLSKDSSIVSRYSKLVGNVGSELPSYCMQVPTSLIAFAGADTDTESVRNILWHVIPVSERKTIGDFIVLLFEHVIPWSTLPNISTRETLQGYNTFYLIEYWKQFSCWYLEFVSHHRIPFKSKMTRPLSKSRLSTITISTLSTL</sequence>
<comment type="caution">
    <text evidence="1">The sequence shown here is derived from an EMBL/GenBank/DDBJ whole genome shotgun (WGS) entry which is preliminary data.</text>
</comment>
<evidence type="ECO:0000313" key="1">
    <source>
        <dbReference type="EMBL" id="KAL2733617.1"/>
    </source>
</evidence>
<keyword evidence="2" id="KW-1185">Reference proteome</keyword>
<evidence type="ECO:0008006" key="3">
    <source>
        <dbReference type="Google" id="ProtNLM"/>
    </source>
</evidence>
<dbReference type="Proteomes" id="UP001607303">
    <property type="component" value="Unassembled WGS sequence"/>
</dbReference>
<proteinExistence type="predicted"/>